<name>A0AAV8ZMY0_9CUCU</name>
<evidence type="ECO:0000313" key="4">
    <source>
        <dbReference type="Proteomes" id="UP001162156"/>
    </source>
</evidence>
<dbReference type="Gene3D" id="3.30.470.20">
    <property type="entry name" value="ATP-grasp fold, B domain"/>
    <property type="match status" value="1"/>
</dbReference>
<dbReference type="EMBL" id="JANEYF010000904">
    <property type="protein sequence ID" value="KAJ8967032.1"/>
    <property type="molecule type" value="Genomic_DNA"/>
</dbReference>
<protein>
    <recommendedName>
        <fullName evidence="2">Pyruvate phosphate dikinase AMP/ATP-binding domain-containing protein</fullName>
    </recommendedName>
</protein>
<evidence type="ECO:0000256" key="1">
    <source>
        <dbReference type="ARBA" id="ARBA00007837"/>
    </source>
</evidence>
<feature type="domain" description="Pyruvate phosphate dikinase AMP/ATP-binding" evidence="2">
    <location>
        <begin position="1"/>
        <end position="140"/>
    </location>
</feature>
<dbReference type="GO" id="GO:0005524">
    <property type="term" value="F:ATP binding"/>
    <property type="evidence" value="ECO:0007669"/>
    <property type="project" value="InterPro"/>
</dbReference>
<evidence type="ECO:0000313" key="3">
    <source>
        <dbReference type="EMBL" id="KAJ8967032.1"/>
    </source>
</evidence>
<dbReference type="PANTHER" id="PTHR43615">
    <property type="entry name" value="PHOSPHOENOLPYRUVATE SYNTHASE-RELATED"/>
    <property type="match status" value="1"/>
</dbReference>
<dbReference type="SUPFAM" id="SSF56059">
    <property type="entry name" value="Glutathione synthetase ATP-binding domain-like"/>
    <property type="match status" value="1"/>
</dbReference>
<accession>A0AAV8ZMY0</accession>
<comment type="caution">
    <text evidence="3">The sequence shown here is derived from an EMBL/GenBank/DDBJ whole genome shotgun (WGS) entry which is preliminary data.</text>
</comment>
<sequence length="362" mass="40945">MAVVVQQMVPADSAGVLFTCHPSTSNPSQMVSVVSGKSDPDTFILNRTWDDKVCLLDHTIGLKNKIFKMTDNGVEEIDRKGDFEFVENKDWSITQAQIVNLGKVGIQLEKAFGGPRDIEWALYKEELYLLQSRPVTTLNSWSDFELTHELDSPILTDHLILTRANVGEVIPNAATVLTETSVISFLRNVAQIVIENHFDPYASNSIKTIQHTAMIDVINWIHQNVSEKVRISSTILDLAIFGHPVLDEKQNQLAKNMLGVTPLLRMLKKNLFVMNLARTNHETYRKIKETKVNIEIKTDDPVSLIYKKIEDFSNELLETFLHHYRTTSVSVFYQVVAMNVLLENSKGKLDVSVKVHCCHVQG</sequence>
<comment type="similarity">
    <text evidence="1">Belongs to the PEP-utilizing enzyme family.</text>
</comment>
<evidence type="ECO:0000259" key="2">
    <source>
        <dbReference type="Pfam" id="PF01326"/>
    </source>
</evidence>
<gene>
    <name evidence="3" type="ORF">NQ314_003149</name>
</gene>
<dbReference type="PANTHER" id="PTHR43615:SF1">
    <property type="entry name" value="PPDK_N DOMAIN-CONTAINING PROTEIN"/>
    <property type="match status" value="1"/>
</dbReference>
<dbReference type="Proteomes" id="UP001162156">
    <property type="component" value="Unassembled WGS sequence"/>
</dbReference>
<dbReference type="Pfam" id="PF01326">
    <property type="entry name" value="PPDK_N"/>
    <property type="match status" value="1"/>
</dbReference>
<organism evidence="3 4">
    <name type="scientific">Rhamnusium bicolor</name>
    <dbReference type="NCBI Taxonomy" id="1586634"/>
    <lineage>
        <taxon>Eukaryota</taxon>
        <taxon>Metazoa</taxon>
        <taxon>Ecdysozoa</taxon>
        <taxon>Arthropoda</taxon>
        <taxon>Hexapoda</taxon>
        <taxon>Insecta</taxon>
        <taxon>Pterygota</taxon>
        <taxon>Neoptera</taxon>
        <taxon>Endopterygota</taxon>
        <taxon>Coleoptera</taxon>
        <taxon>Polyphaga</taxon>
        <taxon>Cucujiformia</taxon>
        <taxon>Chrysomeloidea</taxon>
        <taxon>Cerambycidae</taxon>
        <taxon>Lepturinae</taxon>
        <taxon>Rhagiini</taxon>
        <taxon>Rhamnusium</taxon>
    </lineage>
</organism>
<reference evidence="3" key="1">
    <citation type="journal article" date="2023" name="Insect Mol. Biol.">
        <title>Genome sequencing provides insights into the evolution of gene families encoding plant cell wall-degrading enzymes in longhorned beetles.</title>
        <authorList>
            <person name="Shin N.R."/>
            <person name="Okamura Y."/>
            <person name="Kirsch R."/>
            <person name="Pauchet Y."/>
        </authorList>
    </citation>
    <scope>NUCLEOTIDE SEQUENCE</scope>
    <source>
        <strain evidence="3">RBIC_L_NR</strain>
    </source>
</reference>
<dbReference type="InterPro" id="IPR002192">
    <property type="entry name" value="PPDK_AMP/ATP-bd"/>
</dbReference>
<dbReference type="AlphaFoldDB" id="A0AAV8ZMY0"/>
<dbReference type="GO" id="GO:0016301">
    <property type="term" value="F:kinase activity"/>
    <property type="evidence" value="ECO:0007669"/>
    <property type="project" value="InterPro"/>
</dbReference>
<keyword evidence="4" id="KW-1185">Reference proteome</keyword>
<proteinExistence type="inferred from homology"/>
<dbReference type="InterPro" id="IPR051549">
    <property type="entry name" value="PEP_Utilizing_Enz"/>
</dbReference>